<gene>
    <name evidence="1" type="ORF">B0I28_1173</name>
</gene>
<reference evidence="1 2" key="1">
    <citation type="submission" date="2018-03" db="EMBL/GenBank/DDBJ databases">
        <title>Genomic Encyclopedia of Type Strains, Phase III (KMG-III): the genomes of soil and plant-associated and newly described type strains.</title>
        <authorList>
            <person name="Whitman W."/>
        </authorList>
    </citation>
    <scope>NUCLEOTIDE SEQUENCE [LARGE SCALE GENOMIC DNA]</scope>
    <source>
        <strain evidence="1 2">CGMCC 4.7067</strain>
    </source>
</reference>
<organism evidence="1 2">
    <name type="scientific">Glycomyces artemisiae</name>
    <dbReference type="NCBI Taxonomy" id="1076443"/>
    <lineage>
        <taxon>Bacteria</taxon>
        <taxon>Bacillati</taxon>
        <taxon>Actinomycetota</taxon>
        <taxon>Actinomycetes</taxon>
        <taxon>Glycomycetales</taxon>
        <taxon>Glycomycetaceae</taxon>
        <taxon>Glycomyces</taxon>
    </lineage>
</organism>
<dbReference type="Proteomes" id="UP000238176">
    <property type="component" value="Unassembled WGS sequence"/>
</dbReference>
<accession>A0A2T0U6H9</accession>
<sequence>MTNTNSVGRPAVGGAVHVRLGDALVGELDAWATARGMSRAEAIRHLIVTGMAIGDAARTMATVGQATIESMFPEAEDLEEAWELIEGEQMDSFGTVETHDDRPYNVTIGATLVRGKWLVYSERFDGGDYEHVERTATVHDNRDGAYRAYLELLVNTTGELWSEGEGPLWGDGIYGDCIGLDEDILWRGLIPDASVMEADELAAAAAGPQALDAFRAKAAAELAAWEAEQRRPVDPEILADRRCPRCDSKGMVVAGRPVPHVCAGSNQVVPESEMNPKHYA</sequence>
<dbReference type="RefSeq" id="WP_106366853.1">
    <property type="nucleotide sequence ID" value="NZ_PVTJ01000017.1"/>
</dbReference>
<keyword evidence="2" id="KW-1185">Reference proteome</keyword>
<dbReference type="OrthoDB" id="10001829at2"/>
<dbReference type="AlphaFoldDB" id="A0A2T0U6H9"/>
<dbReference type="CDD" id="cd21631">
    <property type="entry name" value="RHH_CopG_NikR-like"/>
    <property type="match status" value="1"/>
</dbReference>
<comment type="caution">
    <text evidence="1">The sequence shown here is derived from an EMBL/GenBank/DDBJ whole genome shotgun (WGS) entry which is preliminary data.</text>
</comment>
<protein>
    <submittedName>
        <fullName evidence="1">Ribbon-helix-helix CopG family protein</fullName>
    </submittedName>
</protein>
<proteinExistence type="predicted"/>
<dbReference type="EMBL" id="PVTJ01000017">
    <property type="protein sequence ID" value="PRY53504.1"/>
    <property type="molecule type" value="Genomic_DNA"/>
</dbReference>
<evidence type="ECO:0000313" key="2">
    <source>
        <dbReference type="Proteomes" id="UP000238176"/>
    </source>
</evidence>
<name>A0A2T0U6H9_9ACTN</name>
<evidence type="ECO:0000313" key="1">
    <source>
        <dbReference type="EMBL" id="PRY53504.1"/>
    </source>
</evidence>